<keyword evidence="3" id="KW-0418">Kinase</keyword>
<dbReference type="InterPro" id="IPR011009">
    <property type="entry name" value="Kinase-like_dom_sf"/>
</dbReference>
<dbReference type="Pfam" id="PF00069">
    <property type="entry name" value="Pkinase"/>
    <property type="match status" value="1"/>
</dbReference>
<reference evidence="4" key="1">
    <citation type="submission" date="2018-09" db="EMBL/GenBank/DDBJ databases">
        <authorList>
            <person name="Livingstone P.G."/>
            <person name="Whitworth D.E."/>
        </authorList>
    </citation>
    <scope>NUCLEOTIDE SEQUENCE [LARGE SCALE GENOMIC DNA]</scope>
    <source>
        <strain evidence="4">CA051B</strain>
    </source>
</reference>
<evidence type="ECO:0000313" key="4">
    <source>
        <dbReference type="Proteomes" id="UP000272888"/>
    </source>
</evidence>
<dbReference type="Proteomes" id="UP000272888">
    <property type="component" value="Unassembled WGS sequence"/>
</dbReference>
<name>A0A3A8NUF6_9BACT</name>
<dbReference type="CDD" id="cd14014">
    <property type="entry name" value="STKc_PknB_like"/>
    <property type="match status" value="1"/>
</dbReference>
<protein>
    <submittedName>
        <fullName evidence="3">Serine/threonine protein kinase</fullName>
    </submittedName>
</protein>
<dbReference type="GO" id="GO:0005524">
    <property type="term" value="F:ATP binding"/>
    <property type="evidence" value="ECO:0007669"/>
    <property type="project" value="InterPro"/>
</dbReference>
<dbReference type="RefSeq" id="WP_120647652.1">
    <property type="nucleotide sequence ID" value="NZ_RAWB01000592.1"/>
</dbReference>
<dbReference type="GO" id="GO:0004674">
    <property type="term" value="F:protein serine/threonine kinase activity"/>
    <property type="evidence" value="ECO:0007669"/>
    <property type="project" value="UniProtKB-KW"/>
</dbReference>
<sequence>MERRGGGAYGAVYRAFAEGHPGPVALKLALYPGDERFAREVELLSRLRHPHVPRLLGHGHWLPPGGPPHPFLAMEYVEGVSLYAWARRQRPSSRQVLHVLAELARALEATHAVGGIHRDVKGDNVLVSAAEGRAFLTDFGSGHFVGAAPLTSPPFPPGTPPYRSPEAWRSVRFPLLESAVPYAPGTADDVFALGVTAYRLVTGEYPPAAAPKDPECPVWSLEGAGPRPPRALNVRCCPELSGLVSRMLSVRPEARGGARELAEALEQTARKAGPEADAPLFIAEVSPPLRTWADSRPVLPRGTRPRWRPWLVAGSVGGALMLGAGGMLRVHPGAASAKEPTSLRMGAEDGGTVAVGDSVMTTPVAPTREPSAWSTIGVDMPPKPFPGQRRPDANGRCPGKAQVAIHGGCWMKSPVDPKDCDPDSFVYKGVCYTPVFALPRPATSNKAAP</sequence>
<evidence type="ECO:0000313" key="3">
    <source>
        <dbReference type="EMBL" id="RKH44785.1"/>
    </source>
</evidence>
<dbReference type="EMBL" id="RAWB01000592">
    <property type="protein sequence ID" value="RKH44785.1"/>
    <property type="molecule type" value="Genomic_DNA"/>
</dbReference>
<dbReference type="SUPFAM" id="SSF56112">
    <property type="entry name" value="Protein kinase-like (PK-like)"/>
    <property type="match status" value="1"/>
</dbReference>
<evidence type="ECO:0000256" key="1">
    <source>
        <dbReference type="SAM" id="MobiDB-lite"/>
    </source>
</evidence>
<organism evidence="3 4">
    <name type="scientific">Corallococcus llansteffanensis</name>
    <dbReference type="NCBI Taxonomy" id="2316731"/>
    <lineage>
        <taxon>Bacteria</taxon>
        <taxon>Pseudomonadati</taxon>
        <taxon>Myxococcota</taxon>
        <taxon>Myxococcia</taxon>
        <taxon>Myxococcales</taxon>
        <taxon>Cystobacterineae</taxon>
        <taxon>Myxococcaceae</taxon>
        <taxon>Corallococcus</taxon>
    </lineage>
</organism>
<comment type="caution">
    <text evidence="3">The sequence shown here is derived from an EMBL/GenBank/DDBJ whole genome shotgun (WGS) entry which is preliminary data.</text>
</comment>
<feature type="region of interest" description="Disordered" evidence="1">
    <location>
        <begin position="363"/>
        <end position="396"/>
    </location>
</feature>
<dbReference type="AlphaFoldDB" id="A0A3A8NUF6"/>
<keyword evidence="3" id="KW-0723">Serine/threonine-protein kinase</keyword>
<accession>A0A3A8NUF6</accession>
<dbReference type="Gene3D" id="1.10.510.10">
    <property type="entry name" value="Transferase(Phosphotransferase) domain 1"/>
    <property type="match status" value="1"/>
</dbReference>
<feature type="domain" description="Protein kinase" evidence="2">
    <location>
        <begin position="1"/>
        <end position="281"/>
    </location>
</feature>
<dbReference type="Gene3D" id="3.30.200.20">
    <property type="entry name" value="Phosphorylase Kinase, domain 1"/>
    <property type="match status" value="1"/>
</dbReference>
<dbReference type="PANTHER" id="PTHR44329">
    <property type="entry name" value="SERINE/THREONINE-PROTEIN KINASE TNNI3K-RELATED"/>
    <property type="match status" value="1"/>
</dbReference>
<keyword evidence="4" id="KW-1185">Reference proteome</keyword>
<dbReference type="InterPro" id="IPR000719">
    <property type="entry name" value="Prot_kinase_dom"/>
</dbReference>
<gene>
    <name evidence="3" type="ORF">D7V93_35930</name>
</gene>
<dbReference type="SMART" id="SM00220">
    <property type="entry name" value="S_TKc"/>
    <property type="match status" value="1"/>
</dbReference>
<dbReference type="PROSITE" id="PS50011">
    <property type="entry name" value="PROTEIN_KINASE_DOM"/>
    <property type="match status" value="1"/>
</dbReference>
<keyword evidence="3" id="KW-0808">Transferase</keyword>
<proteinExistence type="predicted"/>
<dbReference type="InterPro" id="IPR051681">
    <property type="entry name" value="Ser/Thr_Kinases-Pseudokinases"/>
</dbReference>
<evidence type="ECO:0000259" key="2">
    <source>
        <dbReference type="PROSITE" id="PS50011"/>
    </source>
</evidence>